<reference evidence="4" key="1">
    <citation type="submission" date="2024-07" db="EMBL/GenBank/DDBJ databases">
        <title>Two chromosome-level genome assemblies of Korean endemic species Abeliophyllum distichum and Forsythia ovata (Oleaceae).</title>
        <authorList>
            <person name="Jang H."/>
        </authorList>
    </citation>
    <scope>NUCLEOTIDE SEQUENCE [LARGE SCALE GENOMIC DNA]</scope>
</reference>
<keyword evidence="4" id="KW-1185">Reference proteome</keyword>
<name>A0ABD1VZC1_9LAMI</name>
<comment type="caution">
    <text evidence="3">The sequence shown here is derived from an EMBL/GenBank/DDBJ whole genome shotgun (WGS) entry which is preliminary data.</text>
</comment>
<dbReference type="EMBL" id="JBFOLK010000001">
    <property type="protein sequence ID" value="KAL2542672.1"/>
    <property type="molecule type" value="Genomic_DNA"/>
</dbReference>
<proteinExistence type="predicted"/>
<feature type="signal peptide" evidence="2">
    <location>
        <begin position="1"/>
        <end position="17"/>
    </location>
</feature>
<evidence type="ECO:0000256" key="2">
    <source>
        <dbReference type="SAM" id="SignalP"/>
    </source>
</evidence>
<dbReference type="AlphaFoldDB" id="A0ABD1VZC1"/>
<sequence>MFHFVVCYYLSLSFCVAEFEQGKHPRLTIARLASKRPRILAPGSSEDSKQKKVIEDLSRERNREEAEKTDVIEIEEGTEATEERILDDALRSLPFYLSMGAQAFKKYFSPRREDLASHGDLEDTLEASLATVVRSTGMQLKVLEEVRQHMQPHKKLVAEASKS</sequence>
<keyword evidence="2" id="KW-0732">Signal</keyword>
<feature type="compositionally biased region" description="Basic and acidic residues" evidence="1">
    <location>
        <begin position="46"/>
        <end position="69"/>
    </location>
</feature>
<evidence type="ECO:0000313" key="4">
    <source>
        <dbReference type="Proteomes" id="UP001604336"/>
    </source>
</evidence>
<feature type="region of interest" description="Disordered" evidence="1">
    <location>
        <begin position="40"/>
        <end position="69"/>
    </location>
</feature>
<gene>
    <name evidence="3" type="ORF">Adt_03650</name>
</gene>
<evidence type="ECO:0000313" key="3">
    <source>
        <dbReference type="EMBL" id="KAL2542672.1"/>
    </source>
</evidence>
<accession>A0ABD1VZC1</accession>
<evidence type="ECO:0000256" key="1">
    <source>
        <dbReference type="SAM" id="MobiDB-lite"/>
    </source>
</evidence>
<dbReference type="Proteomes" id="UP001604336">
    <property type="component" value="Unassembled WGS sequence"/>
</dbReference>
<protein>
    <submittedName>
        <fullName evidence="3">Uncharacterized protein</fullName>
    </submittedName>
</protein>
<feature type="chain" id="PRO_5044819378" evidence="2">
    <location>
        <begin position="18"/>
        <end position="163"/>
    </location>
</feature>
<organism evidence="3 4">
    <name type="scientific">Abeliophyllum distichum</name>
    <dbReference type="NCBI Taxonomy" id="126358"/>
    <lineage>
        <taxon>Eukaryota</taxon>
        <taxon>Viridiplantae</taxon>
        <taxon>Streptophyta</taxon>
        <taxon>Embryophyta</taxon>
        <taxon>Tracheophyta</taxon>
        <taxon>Spermatophyta</taxon>
        <taxon>Magnoliopsida</taxon>
        <taxon>eudicotyledons</taxon>
        <taxon>Gunneridae</taxon>
        <taxon>Pentapetalae</taxon>
        <taxon>asterids</taxon>
        <taxon>lamiids</taxon>
        <taxon>Lamiales</taxon>
        <taxon>Oleaceae</taxon>
        <taxon>Forsythieae</taxon>
        <taxon>Abeliophyllum</taxon>
    </lineage>
</organism>